<evidence type="ECO:0000256" key="2">
    <source>
        <dbReference type="PIRSR" id="PIRSR000137-2"/>
    </source>
</evidence>
<evidence type="ECO:0000313" key="6">
    <source>
        <dbReference type="Proteomes" id="UP000824596"/>
    </source>
</evidence>
<evidence type="ECO:0000313" key="5">
    <source>
        <dbReference type="EMBL" id="KAH0965992.1"/>
    </source>
</evidence>
<comment type="cofactor">
    <cofactor evidence="2">
        <name>FAD</name>
        <dbReference type="ChEBI" id="CHEBI:57692"/>
    </cofactor>
</comment>
<dbReference type="Gene3D" id="3.30.560.10">
    <property type="entry name" value="Glucose Oxidase, domain 3"/>
    <property type="match status" value="1"/>
</dbReference>
<dbReference type="InterPro" id="IPR007867">
    <property type="entry name" value="GMC_OxRtase_C"/>
</dbReference>
<comment type="similarity">
    <text evidence="1">Belongs to the GMC oxidoreductase family.</text>
</comment>
<dbReference type="SUPFAM" id="SSF51905">
    <property type="entry name" value="FAD/NAD(P)-binding domain"/>
    <property type="match status" value="1"/>
</dbReference>
<sequence length="629" mass="69913">MMLPKLLLAALWLGFSARGAFVTEVHESAYYDYIIVGSGAGGSPMAARLARYGHRVLLIDAGDDQTNTPEYQNPGLNLKASEHPPMSWNFFVHHYSDENQQIKDDKMSWAMPSGQIYVGSNPPQDSRPMGVLYPRTGTFGGCTAHNAMLTVYPHESDWNNIAEMTGDQSWSAENMRAIFERLERNRYLPSKPAGHGYEGWLTTTIFPMAIALKDSKVGAMVAAALNWRYLDARDVARLSERDLNAYTPDRDSCEGIFQMPISVTEKTERSGPVDSIKQVLADERSGRLSRGRVDILLTTLVTRIIFDSEDTYSATPKAIGVEYVRGKSLYRADPRASYSRDLPPRRKILAKREVIISAGAFNTPQLLKLSGIGPRDELERLRIPVVVDLPGVGTNLQDRYENTVVTGSAQNFSSRFAVAFLKKSSVAEGGVPDLFITGSVSNFTGYFPGYSKMATGDPSRWSWIVLKAYTRNHAGTVKLRSRDPRDMPIINFNYFDSGTNSEGEADKDAQALLEGVEWARTASRRVNDAGVGEFYEDWPGDSVQSSRDMRRFIKKEAWGHHASCTCPIGADEDPMAVLDSSFRVRGVESLRVVDASIFPKIPGFFIALPIYIISEKAADVINADSRDWY</sequence>
<proteinExistence type="inferred from homology"/>
<dbReference type="GeneID" id="68353137"/>
<organism evidence="5 6">
    <name type="scientific">Hirsutella rhossiliensis</name>
    <dbReference type="NCBI Taxonomy" id="111463"/>
    <lineage>
        <taxon>Eukaryota</taxon>
        <taxon>Fungi</taxon>
        <taxon>Dikarya</taxon>
        <taxon>Ascomycota</taxon>
        <taxon>Pezizomycotina</taxon>
        <taxon>Sordariomycetes</taxon>
        <taxon>Hypocreomycetidae</taxon>
        <taxon>Hypocreales</taxon>
        <taxon>Ophiocordycipitaceae</taxon>
        <taxon>Hirsutella</taxon>
    </lineage>
</organism>
<feature type="chain" id="PRO_5040377298" evidence="3">
    <location>
        <begin position="23"/>
        <end position="629"/>
    </location>
</feature>
<dbReference type="InterPro" id="IPR036188">
    <property type="entry name" value="FAD/NAD-bd_sf"/>
</dbReference>
<dbReference type="OrthoDB" id="269227at2759"/>
<dbReference type="EMBL" id="JAIZPD010000003">
    <property type="protein sequence ID" value="KAH0965992.1"/>
    <property type="molecule type" value="Genomic_DNA"/>
</dbReference>
<dbReference type="Gene3D" id="3.50.50.60">
    <property type="entry name" value="FAD/NAD(P)-binding domain"/>
    <property type="match status" value="2"/>
</dbReference>
<accession>A0A9P8N3M2</accession>
<keyword evidence="2" id="KW-0285">Flavoprotein</keyword>
<feature type="signal peptide" evidence="3">
    <location>
        <begin position="1"/>
        <end position="22"/>
    </location>
</feature>
<dbReference type="RefSeq" id="XP_044723505.1">
    <property type="nucleotide sequence ID" value="XM_044862479.1"/>
</dbReference>
<evidence type="ECO:0000256" key="3">
    <source>
        <dbReference type="SAM" id="SignalP"/>
    </source>
</evidence>
<dbReference type="InterPro" id="IPR000172">
    <property type="entry name" value="GMC_OxRdtase_N"/>
</dbReference>
<dbReference type="PIRSF" id="PIRSF000137">
    <property type="entry name" value="Alcohol_oxidase"/>
    <property type="match status" value="1"/>
</dbReference>
<evidence type="ECO:0000259" key="4">
    <source>
        <dbReference type="PROSITE" id="PS00624"/>
    </source>
</evidence>
<keyword evidence="6" id="KW-1185">Reference proteome</keyword>
<dbReference type="Pfam" id="PF05199">
    <property type="entry name" value="GMC_oxred_C"/>
    <property type="match status" value="1"/>
</dbReference>
<dbReference type="PANTHER" id="PTHR11552:SF213">
    <property type="entry name" value="DEHYDROGENASE, PUTATIVE-RELATED"/>
    <property type="match status" value="1"/>
</dbReference>
<dbReference type="AlphaFoldDB" id="A0A9P8N3M2"/>
<dbReference type="GO" id="GO:0050660">
    <property type="term" value="F:flavin adenine dinucleotide binding"/>
    <property type="evidence" value="ECO:0007669"/>
    <property type="project" value="InterPro"/>
</dbReference>
<dbReference type="PANTHER" id="PTHR11552">
    <property type="entry name" value="GLUCOSE-METHANOL-CHOLINE GMC OXIDOREDUCTASE"/>
    <property type="match status" value="1"/>
</dbReference>
<protein>
    <submittedName>
        <fullName evidence="5">GMC oxidoreductase domain-containing protein</fullName>
    </submittedName>
</protein>
<comment type="caution">
    <text evidence="5">The sequence shown here is derived from an EMBL/GenBank/DDBJ whole genome shotgun (WGS) entry which is preliminary data.</text>
</comment>
<dbReference type="GO" id="GO:0016614">
    <property type="term" value="F:oxidoreductase activity, acting on CH-OH group of donors"/>
    <property type="evidence" value="ECO:0007669"/>
    <property type="project" value="InterPro"/>
</dbReference>
<dbReference type="PROSITE" id="PS00624">
    <property type="entry name" value="GMC_OXRED_2"/>
    <property type="match status" value="1"/>
</dbReference>
<keyword evidence="2" id="KW-0274">FAD</keyword>
<feature type="binding site" evidence="2">
    <location>
        <position position="301"/>
    </location>
    <ligand>
        <name>FAD</name>
        <dbReference type="ChEBI" id="CHEBI:57692"/>
    </ligand>
</feature>
<name>A0A9P8N3M2_9HYPO</name>
<dbReference type="SUPFAM" id="SSF54373">
    <property type="entry name" value="FAD-linked reductases, C-terminal domain"/>
    <property type="match status" value="1"/>
</dbReference>
<evidence type="ECO:0000256" key="1">
    <source>
        <dbReference type="ARBA" id="ARBA00010790"/>
    </source>
</evidence>
<dbReference type="InterPro" id="IPR012132">
    <property type="entry name" value="GMC_OxRdtase"/>
</dbReference>
<dbReference type="Pfam" id="PF00732">
    <property type="entry name" value="GMC_oxred_N"/>
    <property type="match status" value="1"/>
</dbReference>
<feature type="domain" description="Glucose-methanol-choline oxidoreductase N-terminal" evidence="4">
    <location>
        <begin position="359"/>
        <end position="373"/>
    </location>
</feature>
<keyword evidence="3" id="KW-0732">Signal</keyword>
<gene>
    <name evidence="5" type="ORF">HRG_04008</name>
</gene>
<reference evidence="5" key="1">
    <citation type="submission" date="2021-09" db="EMBL/GenBank/DDBJ databases">
        <title>A high-quality genome of the endoparasitic fungus Hirsutella rhossiliensis with a comparison of Hirsutella genomes reveals transposable elements contributing to genome size variation.</title>
        <authorList>
            <person name="Lin R."/>
            <person name="Jiao Y."/>
            <person name="Sun X."/>
            <person name="Ling J."/>
            <person name="Xie B."/>
            <person name="Cheng X."/>
        </authorList>
    </citation>
    <scope>NUCLEOTIDE SEQUENCE</scope>
    <source>
        <strain evidence="5">HR02</strain>
    </source>
</reference>
<dbReference type="Proteomes" id="UP000824596">
    <property type="component" value="Unassembled WGS sequence"/>
</dbReference>